<name>A0AAE0H5P8_9PEZI</name>
<feature type="compositionally biased region" description="Basic and acidic residues" evidence="1">
    <location>
        <begin position="274"/>
        <end position="285"/>
    </location>
</feature>
<evidence type="ECO:0000259" key="3">
    <source>
        <dbReference type="Pfam" id="PF21046"/>
    </source>
</evidence>
<protein>
    <recommendedName>
        <fullName evidence="7">DNA repair protein Rad26</fullName>
    </recommendedName>
</protein>
<dbReference type="GeneID" id="87842745"/>
<evidence type="ECO:0000313" key="6">
    <source>
        <dbReference type="Proteomes" id="UP001278766"/>
    </source>
</evidence>
<dbReference type="EMBL" id="JAUEPN010000013">
    <property type="protein sequence ID" value="KAK3290367.1"/>
    <property type="molecule type" value="Genomic_DNA"/>
</dbReference>
<feature type="region of interest" description="Disordered" evidence="1">
    <location>
        <begin position="693"/>
        <end position="732"/>
    </location>
</feature>
<feature type="region of interest" description="Disordered" evidence="1">
    <location>
        <begin position="591"/>
        <end position="610"/>
    </location>
</feature>
<proteinExistence type="predicted"/>
<reference evidence="5" key="1">
    <citation type="journal article" date="2023" name="Mol. Phylogenet. Evol.">
        <title>Genome-scale phylogeny and comparative genomics of the fungal order Sordariales.</title>
        <authorList>
            <person name="Hensen N."/>
            <person name="Bonometti L."/>
            <person name="Westerberg I."/>
            <person name="Brannstrom I.O."/>
            <person name="Guillou S."/>
            <person name="Cros-Aarteil S."/>
            <person name="Calhoun S."/>
            <person name="Haridas S."/>
            <person name="Kuo A."/>
            <person name="Mondo S."/>
            <person name="Pangilinan J."/>
            <person name="Riley R."/>
            <person name="LaButti K."/>
            <person name="Andreopoulos B."/>
            <person name="Lipzen A."/>
            <person name="Chen C."/>
            <person name="Yan M."/>
            <person name="Daum C."/>
            <person name="Ng V."/>
            <person name="Clum A."/>
            <person name="Steindorff A."/>
            <person name="Ohm R.A."/>
            <person name="Martin F."/>
            <person name="Silar P."/>
            <person name="Natvig D.O."/>
            <person name="Lalanne C."/>
            <person name="Gautier V."/>
            <person name="Ament-Velasquez S.L."/>
            <person name="Kruys A."/>
            <person name="Hutchinson M.I."/>
            <person name="Powell A.J."/>
            <person name="Barry K."/>
            <person name="Miller A.N."/>
            <person name="Grigoriev I.V."/>
            <person name="Debuchy R."/>
            <person name="Gladieux P."/>
            <person name="Hiltunen Thoren M."/>
            <person name="Johannesson H."/>
        </authorList>
    </citation>
    <scope>NUCLEOTIDE SEQUENCE</scope>
    <source>
        <strain evidence="5">CBS 168.71</strain>
    </source>
</reference>
<dbReference type="InterPro" id="IPR048380">
    <property type="entry name" value="Rad26-like_N"/>
</dbReference>
<accession>A0AAE0H5P8</accession>
<evidence type="ECO:0000259" key="4">
    <source>
        <dbReference type="Pfam" id="PF21048"/>
    </source>
</evidence>
<evidence type="ECO:0000259" key="2">
    <source>
        <dbReference type="Pfam" id="PF12331"/>
    </source>
</evidence>
<feature type="compositionally biased region" description="Low complexity" evidence="1">
    <location>
        <begin position="591"/>
        <end position="604"/>
    </location>
</feature>
<evidence type="ECO:0008006" key="7">
    <source>
        <dbReference type="Google" id="ProtNLM"/>
    </source>
</evidence>
<dbReference type="InterPro" id="IPR022093">
    <property type="entry name" value="Rad26-like_helical"/>
</dbReference>
<feature type="domain" description="Rad26-like N-terminal" evidence="4">
    <location>
        <begin position="374"/>
        <end position="422"/>
    </location>
</feature>
<feature type="compositionally biased region" description="Acidic residues" evidence="1">
    <location>
        <begin position="708"/>
        <end position="721"/>
    </location>
</feature>
<dbReference type="AlphaFoldDB" id="A0AAE0H5P8"/>
<dbReference type="Pfam" id="PF21046">
    <property type="entry name" value="Rad26-like_C"/>
    <property type="match status" value="1"/>
</dbReference>
<organism evidence="5 6">
    <name type="scientific">Chaetomium fimeti</name>
    <dbReference type="NCBI Taxonomy" id="1854472"/>
    <lineage>
        <taxon>Eukaryota</taxon>
        <taxon>Fungi</taxon>
        <taxon>Dikarya</taxon>
        <taxon>Ascomycota</taxon>
        <taxon>Pezizomycotina</taxon>
        <taxon>Sordariomycetes</taxon>
        <taxon>Sordariomycetidae</taxon>
        <taxon>Sordariales</taxon>
        <taxon>Chaetomiaceae</taxon>
        <taxon>Chaetomium</taxon>
    </lineage>
</organism>
<reference evidence="5" key="2">
    <citation type="submission" date="2023-06" db="EMBL/GenBank/DDBJ databases">
        <authorList>
            <consortium name="Lawrence Berkeley National Laboratory"/>
            <person name="Haridas S."/>
            <person name="Hensen N."/>
            <person name="Bonometti L."/>
            <person name="Westerberg I."/>
            <person name="Brannstrom I.O."/>
            <person name="Guillou S."/>
            <person name="Cros-Aarteil S."/>
            <person name="Calhoun S."/>
            <person name="Kuo A."/>
            <person name="Mondo S."/>
            <person name="Pangilinan J."/>
            <person name="Riley R."/>
            <person name="Labutti K."/>
            <person name="Andreopoulos B."/>
            <person name="Lipzen A."/>
            <person name="Chen C."/>
            <person name="Yanf M."/>
            <person name="Daum C."/>
            <person name="Ng V."/>
            <person name="Clum A."/>
            <person name="Steindorff A."/>
            <person name="Ohm R."/>
            <person name="Martin F."/>
            <person name="Silar P."/>
            <person name="Natvig D."/>
            <person name="Lalanne C."/>
            <person name="Gautier V."/>
            <person name="Ament-Velasquez S.L."/>
            <person name="Kruys A."/>
            <person name="Hutchinson M.I."/>
            <person name="Powell A.J."/>
            <person name="Barry K."/>
            <person name="Miller A.N."/>
            <person name="Grigoriev I.V."/>
            <person name="Debuchy R."/>
            <person name="Gladieux P."/>
            <person name="Thoren M.H."/>
            <person name="Johannesson H."/>
        </authorList>
    </citation>
    <scope>NUCLEOTIDE SEQUENCE</scope>
    <source>
        <strain evidence="5">CBS 168.71</strain>
    </source>
</reference>
<keyword evidence="6" id="KW-1185">Reference proteome</keyword>
<sequence>MDDFSDDGFDDLNDTVLQELENNAIQFTQAQQLAQSQAAPPAQNDAFEYEFEDDDLDDTVVIDEHALPPPRPAPQQTAVPIQQPRHTTTGTQRWNQHLPPSRLAYPARPQYAPPSRPVPPPLPSRQRYPAGSSQRHPPVASARPQQGAQQSQFARPPVPIPHTYAARPSQVHHGAGPASQNEIIATLRARVSELESHLTASNGENSILRSARGKDRVTFETEIARIKRENAEKLAEQERIAEQARAAERSTATELQFARQDLREGLGRTKSKRKDGPATPRKDRTWGMADGFDGIEVLSSPSKTQNLRRKDSGPAAVPAVERTPTRGKRKRPIVDSPTFALETDGGDSVFDSADAVNAPSFSSSTVPRPLPLDFLRLFLDHTAIHDQPPTFDVFSHYTFPADQKHSLASIILQKLPQMGTPGEPLTLLVDFADMLIEMWHQCLAQRYYGPIYHLVALTMYTLELNAAEVAPHIISSLIPVCATTCRLVALPRLNSVDGDLSAHPDAVVRQLCLNIDVTHCLSLLYLAALACLPAPLQVSDASDAPQPCPQLEFWRTMEFDFVLTMLSPKHPETDWLVMMSILRTSVTSTSIGPIPSSTTESPSGRSETRNPRAVAATVIDCVSSFLCEGPRWAAHGSAKEVAVRWAALETLTTFATSHFGALQIAESDVAIPRLVTVLCWAIDRLYDSDLPLQTGKRMDTGNSRPDGGDEMDVDQQDLDGTEDMKIDGGEPDAEALGVTEETALDAITDPMSLLYNIISRATRLLHFIVTDPRTSDAANTSAKLAASHGGSQRYFLALARLNFAEEDLVLEAGIDAETVELAHELLELAVTPDEGEEIGDMFD</sequence>
<feature type="domain" description="Rad26-like helical repeats" evidence="2">
    <location>
        <begin position="480"/>
        <end position="769"/>
    </location>
</feature>
<feature type="compositionally biased region" description="Polar residues" evidence="1">
    <location>
        <begin position="143"/>
        <end position="153"/>
    </location>
</feature>
<feature type="region of interest" description="Disordered" evidence="1">
    <location>
        <begin position="302"/>
        <end position="332"/>
    </location>
</feature>
<dbReference type="Pfam" id="PF12331">
    <property type="entry name" value="Rad26-like_helical_rpts"/>
    <property type="match status" value="1"/>
</dbReference>
<evidence type="ECO:0000313" key="5">
    <source>
        <dbReference type="EMBL" id="KAK3290367.1"/>
    </source>
</evidence>
<gene>
    <name evidence="5" type="ORF">B0H64DRAFT_427652</name>
</gene>
<dbReference type="RefSeq" id="XP_062653881.1">
    <property type="nucleotide sequence ID" value="XM_062805797.1"/>
</dbReference>
<feature type="region of interest" description="Disordered" evidence="1">
    <location>
        <begin position="52"/>
        <end position="178"/>
    </location>
</feature>
<feature type="compositionally biased region" description="Acidic residues" evidence="1">
    <location>
        <begin position="52"/>
        <end position="61"/>
    </location>
</feature>
<feature type="compositionally biased region" description="Pro residues" evidence="1">
    <location>
        <begin position="111"/>
        <end position="123"/>
    </location>
</feature>
<dbReference type="Pfam" id="PF21048">
    <property type="entry name" value="Rad26-like_N"/>
    <property type="match status" value="1"/>
</dbReference>
<feature type="region of interest" description="Disordered" evidence="1">
    <location>
        <begin position="242"/>
        <end position="289"/>
    </location>
</feature>
<feature type="compositionally biased region" description="Polar residues" evidence="1">
    <location>
        <begin position="74"/>
        <end position="95"/>
    </location>
</feature>
<comment type="caution">
    <text evidence="5">The sequence shown here is derived from an EMBL/GenBank/DDBJ whole genome shotgun (WGS) entry which is preliminary data.</text>
</comment>
<evidence type="ECO:0000256" key="1">
    <source>
        <dbReference type="SAM" id="MobiDB-lite"/>
    </source>
</evidence>
<dbReference type="InterPro" id="IPR048379">
    <property type="entry name" value="Rad26-like_C"/>
</dbReference>
<dbReference type="Proteomes" id="UP001278766">
    <property type="component" value="Unassembled WGS sequence"/>
</dbReference>
<feature type="domain" description="Rad26-like C-terminal" evidence="3">
    <location>
        <begin position="779"/>
        <end position="842"/>
    </location>
</feature>